<name>A0A8H5BWD1_9AGAR</name>
<evidence type="ECO:0000256" key="3">
    <source>
        <dbReference type="SAM" id="SignalP"/>
    </source>
</evidence>
<gene>
    <name evidence="4" type="ORF">D9619_005231</name>
</gene>
<dbReference type="Pfam" id="PF01183">
    <property type="entry name" value="Glyco_hydro_25"/>
    <property type="match status" value="1"/>
</dbReference>
<dbReference type="OrthoDB" id="2251794at2759"/>
<dbReference type="GO" id="GO:0009253">
    <property type="term" value="P:peptidoglycan catabolic process"/>
    <property type="evidence" value="ECO:0007669"/>
    <property type="project" value="InterPro"/>
</dbReference>
<evidence type="ECO:0000256" key="1">
    <source>
        <dbReference type="ARBA" id="ARBA00010646"/>
    </source>
</evidence>
<dbReference type="InterPro" id="IPR017853">
    <property type="entry name" value="GH"/>
</dbReference>
<dbReference type="InterPro" id="IPR002053">
    <property type="entry name" value="Glyco_hydro_25"/>
</dbReference>
<evidence type="ECO:0008006" key="6">
    <source>
        <dbReference type="Google" id="ProtNLM"/>
    </source>
</evidence>
<dbReference type="SUPFAM" id="SSF51445">
    <property type="entry name" value="(Trans)glycosidases"/>
    <property type="match status" value="1"/>
</dbReference>
<evidence type="ECO:0000256" key="2">
    <source>
        <dbReference type="ARBA" id="ARBA00022729"/>
    </source>
</evidence>
<dbReference type="Proteomes" id="UP000567179">
    <property type="component" value="Unassembled WGS sequence"/>
</dbReference>
<evidence type="ECO:0000313" key="4">
    <source>
        <dbReference type="EMBL" id="KAF5330543.1"/>
    </source>
</evidence>
<dbReference type="InterPro" id="IPR051595">
    <property type="entry name" value="GH25_Enzymes"/>
</dbReference>
<accession>A0A8H5BWD1</accession>
<dbReference type="Gene3D" id="3.20.20.80">
    <property type="entry name" value="Glycosidases"/>
    <property type="match status" value="1"/>
</dbReference>
<dbReference type="GO" id="GO:0016998">
    <property type="term" value="P:cell wall macromolecule catabolic process"/>
    <property type="evidence" value="ECO:0007669"/>
    <property type="project" value="InterPro"/>
</dbReference>
<reference evidence="4 5" key="1">
    <citation type="journal article" date="2020" name="ISME J.">
        <title>Uncovering the hidden diversity of litter-decomposition mechanisms in mushroom-forming fungi.</title>
        <authorList>
            <person name="Floudas D."/>
            <person name="Bentzer J."/>
            <person name="Ahren D."/>
            <person name="Johansson T."/>
            <person name="Persson P."/>
            <person name="Tunlid A."/>
        </authorList>
    </citation>
    <scope>NUCLEOTIDE SEQUENCE [LARGE SCALE GENOMIC DNA]</scope>
    <source>
        <strain evidence="4 5">CBS 101986</strain>
    </source>
</reference>
<dbReference type="GO" id="GO:0003796">
    <property type="term" value="F:lysozyme activity"/>
    <property type="evidence" value="ECO:0007669"/>
    <property type="project" value="InterPro"/>
</dbReference>
<evidence type="ECO:0000313" key="5">
    <source>
        <dbReference type="Proteomes" id="UP000567179"/>
    </source>
</evidence>
<protein>
    <recommendedName>
        <fullName evidence="6">Glycoside hydrolase family 25 protein</fullName>
    </recommendedName>
</protein>
<comment type="similarity">
    <text evidence="1">Belongs to the glycosyl hydrolase 25 family.</text>
</comment>
<dbReference type="GO" id="GO:0007165">
    <property type="term" value="P:signal transduction"/>
    <property type="evidence" value="ECO:0007669"/>
    <property type="project" value="TreeGrafter"/>
</dbReference>
<dbReference type="PANTHER" id="PTHR23208">
    <property type="entry name" value="LYSOZYME PROTEIN"/>
    <property type="match status" value="1"/>
</dbReference>
<dbReference type="PANTHER" id="PTHR23208:SF36">
    <property type="entry name" value="LYSOZYME-RELATED"/>
    <property type="match status" value="1"/>
</dbReference>
<feature type="chain" id="PRO_5034884137" description="Glycoside hydrolase family 25 protein" evidence="3">
    <location>
        <begin position="22"/>
        <end position="235"/>
    </location>
</feature>
<comment type="caution">
    <text evidence="4">The sequence shown here is derived from an EMBL/GenBank/DDBJ whole genome shotgun (WGS) entry which is preliminary data.</text>
</comment>
<sequence length="235" mass="25240">MFKALLLLPFYALSAYALISAVDSSSLVPTATWQKALSQGFTKAIIRGYTEACSVGGKVDPNFVQSYKNARAAGYTNIDTYWYPCTGSGNACKSFSTQLAELGATFDANAMKIGKIWVDIESDTICDTWNYGASGNQAQAKALISAIKASGYVYGIYSTPGVWSNIFGSTSFVLDNSAPLWFATFNNVQTLTLGTPFGGQVLCIHTCFLEWTSAVGHQYTDQSASGLFDLNVFAS</sequence>
<proteinExistence type="inferred from homology"/>
<dbReference type="EMBL" id="JAACJJ010000001">
    <property type="protein sequence ID" value="KAF5330543.1"/>
    <property type="molecule type" value="Genomic_DNA"/>
</dbReference>
<feature type="signal peptide" evidence="3">
    <location>
        <begin position="1"/>
        <end position="21"/>
    </location>
</feature>
<organism evidence="4 5">
    <name type="scientific">Psilocybe cf. subviscida</name>
    <dbReference type="NCBI Taxonomy" id="2480587"/>
    <lineage>
        <taxon>Eukaryota</taxon>
        <taxon>Fungi</taxon>
        <taxon>Dikarya</taxon>
        <taxon>Basidiomycota</taxon>
        <taxon>Agaricomycotina</taxon>
        <taxon>Agaricomycetes</taxon>
        <taxon>Agaricomycetidae</taxon>
        <taxon>Agaricales</taxon>
        <taxon>Agaricineae</taxon>
        <taxon>Strophariaceae</taxon>
        <taxon>Psilocybe</taxon>
    </lineage>
</organism>
<keyword evidence="2 3" id="KW-0732">Signal</keyword>
<keyword evidence="5" id="KW-1185">Reference proteome</keyword>
<dbReference type="PROSITE" id="PS51904">
    <property type="entry name" value="GLYCOSYL_HYDROL_F25_2"/>
    <property type="match status" value="1"/>
</dbReference>
<dbReference type="AlphaFoldDB" id="A0A8H5BWD1"/>